<evidence type="ECO:0000313" key="1">
    <source>
        <dbReference type="EMBL" id="ERT11376.1"/>
    </source>
</evidence>
<accession>U7QY85</accession>
<dbReference type="Proteomes" id="UP000017133">
    <property type="component" value="Unassembled WGS sequence"/>
</dbReference>
<dbReference type="AlphaFoldDB" id="U7QY85"/>
<organism evidence="1 2">
    <name type="scientific">Photorhabdus temperata J3</name>
    <dbReference type="NCBI Taxonomy" id="1389415"/>
    <lineage>
        <taxon>Bacteria</taxon>
        <taxon>Pseudomonadati</taxon>
        <taxon>Pseudomonadota</taxon>
        <taxon>Gammaproteobacteria</taxon>
        <taxon>Enterobacterales</taxon>
        <taxon>Morganellaceae</taxon>
        <taxon>Photorhabdus</taxon>
    </lineage>
</organism>
<evidence type="ECO:0000313" key="2">
    <source>
        <dbReference type="Proteomes" id="UP000017133"/>
    </source>
</evidence>
<keyword evidence="2" id="KW-1185">Reference proteome</keyword>
<sequence length="64" mass="7527">MHFKLNSGRQSVDRFSEIDKLIQTYQIIMLTNNHSQNAQAHTPKETSTGPHARFFYPYIEKIVF</sequence>
<protein>
    <submittedName>
        <fullName evidence="1">Uncharacterized protein</fullName>
    </submittedName>
</protein>
<proteinExistence type="predicted"/>
<dbReference type="PATRIC" id="fig|1389415.4.peg.3958"/>
<gene>
    <name evidence="1" type="ORF">O185_19775</name>
</gene>
<comment type="caution">
    <text evidence="1">The sequence shown here is derived from an EMBL/GenBank/DDBJ whole genome shotgun (WGS) entry which is preliminary data.</text>
</comment>
<reference evidence="1 2" key="1">
    <citation type="submission" date="2013-10" db="EMBL/GenBank/DDBJ databases">
        <title>Whole Genome Shotgun Sequence of Photorhabdus temperata J3.</title>
        <authorList>
            <person name="Park G.-S."/>
            <person name="Hong S.-J."/>
            <person name="Shin J.-H."/>
        </authorList>
    </citation>
    <scope>NUCLEOTIDE SEQUENCE [LARGE SCALE GENOMIC DNA]</scope>
    <source>
        <strain evidence="1 2">J3</strain>
    </source>
</reference>
<name>U7QY85_PHOTE</name>
<dbReference type="EMBL" id="AXDT01000199">
    <property type="protein sequence ID" value="ERT11376.1"/>
    <property type="molecule type" value="Genomic_DNA"/>
</dbReference>